<evidence type="ECO:0000256" key="4">
    <source>
        <dbReference type="ARBA" id="ARBA00010869"/>
    </source>
</evidence>
<evidence type="ECO:0000259" key="11">
    <source>
        <dbReference type="Pfam" id="PF00291"/>
    </source>
</evidence>
<dbReference type="InterPro" id="IPR001926">
    <property type="entry name" value="TrpB-like_PALP"/>
</dbReference>
<dbReference type="FunFam" id="3.40.50.1100:FF:000040">
    <property type="entry name" value="L-serine dehydratase, putative"/>
    <property type="match status" value="1"/>
</dbReference>
<dbReference type="GO" id="GO:0005737">
    <property type="term" value="C:cytoplasm"/>
    <property type="evidence" value="ECO:0007669"/>
    <property type="project" value="UniProtKB-SubCell"/>
</dbReference>
<keyword evidence="8" id="KW-0663">Pyridoxal phosphate</keyword>
<evidence type="ECO:0000256" key="2">
    <source>
        <dbReference type="ARBA" id="ARBA00004496"/>
    </source>
</evidence>
<dbReference type="InterPro" id="IPR036052">
    <property type="entry name" value="TrpB-like_PALP_sf"/>
</dbReference>
<sequence>MYILSCHHNITSHSNNLTKPLHPPPKMMTTEKRPWIETPLIRSSTLSRKAGCNIYLKLELLQPSGSFKSRGIGNHMLAALPTPPPHSPPPIHFYSSSGGNAGLACVHASRALHHPATIIVPTSTTPHMLTRLRDAGAAAVIPHGASWAEADAYLTREILPAARARGETAVYVPPFDSAEIWSGNSTIVAEVLEQMRGRGEVDAVVCSVGGGGLFCGIMQGLEGRGTKVIAVETEGAESLARSLRAGEVVTLEGVSSVATSLGARRVCDRAFEYARRGAGGRVRSVVLTDREAVRACREFADDERLLVEPACGVCLAVVYAGLLPRLIEGFGPETSVVVVVCGGSNVSLGMMEGYSERYG</sequence>
<dbReference type="PROSITE" id="PS00165">
    <property type="entry name" value="DEHYDRATASE_SER_THR"/>
    <property type="match status" value="1"/>
</dbReference>
<dbReference type="Gene3D" id="3.40.50.1100">
    <property type="match status" value="2"/>
</dbReference>
<evidence type="ECO:0000313" key="13">
    <source>
        <dbReference type="Proteomes" id="UP000799436"/>
    </source>
</evidence>
<dbReference type="GO" id="GO:0030170">
    <property type="term" value="F:pyridoxal phosphate binding"/>
    <property type="evidence" value="ECO:0007669"/>
    <property type="project" value="InterPro"/>
</dbReference>
<gene>
    <name evidence="12" type="ORF">EJ03DRAFT_28559</name>
</gene>
<comment type="similarity">
    <text evidence="4">Belongs to the serine/threonine dehydratase family.</text>
</comment>
<dbReference type="OrthoDB" id="7773036at2759"/>
<reference evidence="12" key="1">
    <citation type="journal article" date="2020" name="Stud. Mycol.">
        <title>101 Dothideomycetes genomes: a test case for predicting lifestyles and emergence of pathogens.</title>
        <authorList>
            <person name="Haridas S."/>
            <person name="Albert R."/>
            <person name="Binder M."/>
            <person name="Bloem J."/>
            <person name="Labutti K."/>
            <person name="Salamov A."/>
            <person name="Andreopoulos B."/>
            <person name="Baker S."/>
            <person name="Barry K."/>
            <person name="Bills G."/>
            <person name="Bluhm B."/>
            <person name="Cannon C."/>
            <person name="Castanera R."/>
            <person name="Culley D."/>
            <person name="Daum C."/>
            <person name="Ezra D."/>
            <person name="Gonzalez J."/>
            <person name="Henrissat B."/>
            <person name="Kuo A."/>
            <person name="Liang C."/>
            <person name="Lipzen A."/>
            <person name="Lutzoni F."/>
            <person name="Magnuson J."/>
            <person name="Mondo S."/>
            <person name="Nolan M."/>
            <person name="Ohm R."/>
            <person name="Pangilinan J."/>
            <person name="Park H.-J."/>
            <person name="Ramirez L."/>
            <person name="Alfaro M."/>
            <person name="Sun H."/>
            <person name="Tritt A."/>
            <person name="Yoshinaga Y."/>
            <person name="Zwiers L.-H."/>
            <person name="Turgeon B."/>
            <person name="Goodwin S."/>
            <person name="Spatafora J."/>
            <person name="Crous P."/>
            <person name="Grigoriev I."/>
        </authorList>
    </citation>
    <scope>NUCLEOTIDE SEQUENCE</scope>
    <source>
        <strain evidence="12">CBS 116005</strain>
    </source>
</reference>
<dbReference type="PANTHER" id="PTHR48078">
    <property type="entry name" value="THREONINE DEHYDRATASE, MITOCHONDRIAL-RELATED"/>
    <property type="match status" value="1"/>
</dbReference>
<keyword evidence="13" id="KW-1185">Reference proteome</keyword>
<evidence type="ECO:0000256" key="1">
    <source>
        <dbReference type="ARBA" id="ARBA00001933"/>
    </source>
</evidence>
<proteinExistence type="inferred from homology"/>
<dbReference type="SUPFAM" id="SSF53686">
    <property type="entry name" value="Tryptophan synthase beta subunit-like PLP-dependent enzymes"/>
    <property type="match status" value="1"/>
</dbReference>
<dbReference type="GO" id="GO:0003941">
    <property type="term" value="F:L-serine ammonia-lyase activity"/>
    <property type="evidence" value="ECO:0007669"/>
    <property type="project" value="UniProtKB-EC"/>
</dbReference>
<dbReference type="GO" id="GO:0006567">
    <property type="term" value="P:L-threonine catabolic process"/>
    <property type="evidence" value="ECO:0007669"/>
    <property type="project" value="TreeGrafter"/>
</dbReference>
<comment type="subcellular location">
    <subcellularLocation>
        <location evidence="2">Cytoplasm</location>
    </subcellularLocation>
</comment>
<dbReference type="AlphaFoldDB" id="A0A6G1LES4"/>
<dbReference type="EMBL" id="ML995819">
    <property type="protein sequence ID" value="KAF2771387.1"/>
    <property type="molecule type" value="Genomic_DNA"/>
</dbReference>
<keyword evidence="9" id="KW-0456">Lyase</keyword>
<dbReference type="Pfam" id="PF00291">
    <property type="entry name" value="PALP"/>
    <property type="match status" value="1"/>
</dbReference>
<keyword evidence="6" id="KW-0312">Gluconeogenesis</keyword>
<dbReference type="GO" id="GO:0006565">
    <property type="term" value="P:L-serine catabolic process"/>
    <property type="evidence" value="ECO:0007669"/>
    <property type="project" value="TreeGrafter"/>
</dbReference>
<dbReference type="GO" id="GO:0009097">
    <property type="term" value="P:isoleucine biosynthetic process"/>
    <property type="evidence" value="ECO:0007669"/>
    <property type="project" value="TreeGrafter"/>
</dbReference>
<accession>A0A6G1LES4</accession>
<evidence type="ECO:0000313" key="12">
    <source>
        <dbReference type="EMBL" id="KAF2771387.1"/>
    </source>
</evidence>
<comment type="cofactor">
    <cofactor evidence="1">
        <name>pyridoxal 5'-phosphate</name>
        <dbReference type="ChEBI" id="CHEBI:597326"/>
    </cofactor>
</comment>
<dbReference type="EC" id="4.3.1.17" evidence="5"/>
<evidence type="ECO:0000256" key="10">
    <source>
        <dbReference type="ARBA" id="ARBA00049406"/>
    </source>
</evidence>
<feature type="domain" description="Tryptophan synthase beta chain-like PALP" evidence="11">
    <location>
        <begin position="37"/>
        <end position="342"/>
    </location>
</feature>
<evidence type="ECO:0000256" key="9">
    <source>
        <dbReference type="ARBA" id="ARBA00023239"/>
    </source>
</evidence>
<evidence type="ECO:0000256" key="8">
    <source>
        <dbReference type="ARBA" id="ARBA00022898"/>
    </source>
</evidence>
<dbReference type="GO" id="GO:0004794">
    <property type="term" value="F:threonine deaminase activity"/>
    <property type="evidence" value="ECO:0007669"/>
    <property type="project" value="TreeGrafter"/>
</dbReference>
<organism evidence="12 13">
    <name type="scientific">Teratosphaeria nubilosa</name>
    <dbReference type="NCBI Taxonomy" id="161662"/>
    <lineage>
        <taxon>Eukaryota</taxon>
        <taxon>Fungi</taxon>
        <taxon>Dikarya</taxon>
        <taxon>Ascomycota</taxon>
        <taxon>Pezizomycotina</taxon>
        <taxon>Dothideomycetes</taxon>
        <taxon>Dothideomycetidae</taxon>
        <taxon>Mycosphaerellales</taxon>
        <taxon>Teratosphaeriaceae</taxon>
        <taxon>Teratosphaeria</taxon>
    </lineage>
</organism>
<comment type="catalytic activity">
    <reaction evidence="10">
        <text>L-serine = pyruvate + NH4(+)</text>
        <dbReference type="Rhea" id="RHEA:19169"/>
        <dbReference type="ChEBI" id="CHEBI:15361"/>
        <dbReference type="ChEBI" id="CHEBI:28938"/>
        <dbReference type="ChEBI" id="CHEBI:33384"/>
        <dbReference type="EC" id="4.3.1.17"/>
    </reaction>
</comment>
<dbReference type="GO" id="GO:0006094">
    <property type="term" value="P:gluconeogenesis"/>
    <property type="evidence" value="ECO:0007669"/>
    <property type="project" value="UniProtKB-KW"/>
</dbReference>
<dbReference type="InterPro" id="IPR000634">
    <property type="entry name" value="Ser/Thr_deHydtase_PyrdxlP-BS"/>
</dbReference>
<dbReference type="InterPro" id="IPR050147">
    <property type="entry name" value="Ser/Thr_Dehydratase"/>
</dbReference>
<name>A0A6G1LES4_9PEZI</name>
<evidence type="ECO:0000256" key="7">
    <source>
        <dbReference type="ARBA" id="ARBA00022490"/>
    </source>
</evidence>
<comment type="pathway">
    <text evidence="3">Carbohydrate biosynthesis; gluconeogenesis.</text>
</comment>
<protein>
    <recommendedName>
        <fullName evidence="5">L-serine ammonia-lyase</fullName>
        <ecNumber evidence="5">4.3.1.17</ecNumber>
    </recommendedName>
</protein>
<evidence type="ECO:0000256" key="5">
    <source>
        <dbReference type="ARBA" id="ARBA00012093"/>
    </source>
</evidence>
<dbReference type="Proteomes" id="UP000799436">
    <property type="component" value="Unassembled WGS sequence"/>
</dbReference>
<evidence type="ECO:0000256" key="6">
    <source>
        <dbReference type="ARBA" id="ARBA00022432"/>
    </source>
</evidence>
<evidence type="ECO:0000256" key="3">
    <source>
        <dbReference type="ARBA" id="ARBA00004742"/>
    </source>
</evidence>
<keyword evidence="7" id="KW-0963">Cytoplasm</keyword>
<dbReference type="PANTHER" id="PTHR48078:SF2">
    <property type="entry name" value="CATABOLIC L-SERINE_THREONINE DEHYDRATASE"/>
    <property type="match status" value="1"/>
</dbReference>